<evidence type="ECO:0000256" key="2">
    <source>
        <dbReference type="ARBA" id="ARBA00022723"/>
    </source>
</evidence>
<keyword evidence="1 6" id="KW-0645">Protease</keyword>
<protein>
    <submittedName>
        <fullName evidence="8">M48 family metalloprotease</fullName>
        <ecNumber evidence="8">3.4.24.-</ecNumber>
    </submittedName>
</protein>
<organism evidence="8 9">
    <name type="scientific">Tumidithrix elongata BACA0141</name>
    <dbReference type="NCBI Taxonomy" id="2716417"/>
    <lineage>
        <taxon>Bacteria</taxon>
        <taxon>Bacillati</taxon>
        <taxon>Cyanobacteriota</taxon>
        <taxon>Cyanophyceae</taxon>
        <taxon>Pseudanabaenales</taxon>
        <taxon>Pseudanabaenaceae</taxon>
        <taxon>Tumidithrix</taxon>
        <taxon>Tumidithrix elongata</taxon>
    </lineage>
</organism>
<evidence type="ECO:0000256" key="3">
    <source>
        <dbReference type="ARBA" id="ARBA00022801"/>
    </source>
</evidence>
<dbReference type="RefSeq" id="WP_330483221.1">
    <property type="nucleotide sequence ID" value="NZ_JAZBJZ010000025.1"/>
</dbReference>
<evidence type="ECO:0000313" key="8">
    <source>
        <dbReference type="EMBL" id="MEE3716736.1"/>
    </source>
</evidence>
<dbReference type="Proteomes" id="UP001333818">
    <property type="component" value="Unassembled WGS sequence"/>
</dbReference>
<dbReference type="PANTHER" id="PTHR22726">
    <property type="entry name" value="METALLOENDOPEPTIDASE OMA1"/>
    <property type="match status" value="1"/>
</dbReference>
<keyword evidence="2" id="KW-0479">Metal-binding</keyword>
<evidence type="ECO:0000256" key="5">
    <source>
        <dbReference type="ARBA" id="ARBA00023049"/>
    </source>
</evidence>
<dbReference type="GO" id="GO:0016020">
    <property type="term" value="C:membrane"/>
    <property type="evidence" value="ECO:0007669"/>
    <property type="project" value="TreeGrafter"/>
</dbReference>
<dbReference type="GO" id="GO:0004222">
    <property type="term" value="F:metalloendopeptidase activity"/>
    <property type="evidence" value="ECO:0007669"/>
    <property type="project" value="InterPro"/>
</dbReference>
<comment type="similarity">
    <text evidence="6">Belongs to the peptidase M48 family.</text>
</comment>
<dbReference type="InterPro" id="IPR001915">
    <property type="entry name" value="Peptidase_M48"/>
</dbReference>
<reference evidence="8" key="1">
    <citation type="submission" date="2024-01" db="EMBL/GenBank/DDBJ databases">
        <title>Bank of Algae and Cyanobacteria of the Azores (BACA) strain genomes.</title>
        <authorList>
            <person name="Luz R."/>
            <person name="Cordeiro R."/>
            <person name="Fonseca A."/>
            <person name="Goncalves V."/>
        </authorList>
    </citation>
    <scope>NUCLEOTIDE SEQUENCE</scope>
    <source>
        <strain evidence="8">BACA0141</strain>
    </source>
</reference>
<keyword evidence="4 6" id="KW-0862">Zinc</keyword>
<dbReference type="PANTHER" id="PTHR22726:SF1">
    <property type="entry name" value="METALLOENDOPEPTIDASE OMA1, MITOCHONDRIAL"/>
    <property type="match status" value="1"/>
</dbReference>
<evidence type="ECO:0000256" key="1">
    <source>
        <dbReference type="ARBA" id="ARBA00022670"/>
    </source>
</evidence>
<dbReference type="Gene3D" id="3.30.2010.10">
    <property type="entry name" value="Metalloproteases ('zincins'), catalytic domain"/>
    <property type="match status" value="1"/>
</dbReference>
<dbReference type="GO" id="GO:0051603">
    <property type="term" value="P:proteolysis involved in protein catabolic process"/>
    <property type="evidence" value="ECO:0007669"/>
    <property type="project" value="TreeGrafter"/>
</dbReference>
<keyword evidence="3 6" id="KW-0378">Hydrolase</keyword>
<dbReference type="InterPro" id="IPR051156">
    <property type="entry name" value="Mito/Outer_Membr_Metalloprot"/>
</dbReference>
<evidence type="ECO:0000256" key="4">
    <source>
        <dbReference type="ARBA" id="ARBA00022833"/>
    </source>
</evidence>
<sequence>MFCYYLLFPNKSNAYSFPGGKIFLSTGILNAIGTEAEFAGLLGHEVAHAVLSHGYSKMVDRLSVGAVGNVFGVGLIFDSQVAENTPTEEKQADILGTRAIASGGYSADGIWTVMRLLKAIQANEGKLSYLSSHPLSEDRLANLEEFINRNNFNRYGFEGVSSFREMQKRLVGEQLSETNPQIVPLDKEPLVPNSGNPSVATLFRLSVGESSPLRQNGTRSGCGQFRWCCCCR</sequence>
<accession>A0AAW9Q289</accession>
<keyword evidence="5 6" id="KW-0482">Metalloprotease</keyword>
<dbReference type="GO" id="GO:0046872">
    <property type="term" value="F:metal ion binding"/>
    <property type="evidence" value="ECO:0007669"/>
    <property type="project" value="UniProtKB-KW"/>
</dbReference>
<evidence type="ECO:0000313" key="9">
    <source>
        <dbReference type="Proteomes" id="UP001333818"/>
    </source>
</evidence>
<dbReference type="Pfam" id="PF01435">
    <property type="entry name" value="Peptidase_M48"/>
    <property type="match status" value="1"/>
</dbReference>
<dbReference type="EMBL" id="JAZBJZ010000025">
    <property type="protein sequence ID" value="MEE3716736.1"/>
    <property type="molecule type" value="Genomic_DNA"/>
</dbReference>
<gene>
    <name evidence="8" type="ORF">V2H45_08260</name>
</gene>
<name>A0AAW9Q289_9CYAN</name>
<feature type="domain" description="Peptidase M48" evidence="7">
    <location>
        <begin position="10"/>
        <end position="145"/>
    </location>
</feature>
<proteinExistence type="inferred from homology"/>
<comment type="cofactor">
    <cofactor evidence="6">
        <name>Zn(2+)</name>
        <dbReference type="ChEBI" id="CHEBI:29105"/>
    </cofactor>
    <text evidence="6">Binds 1 zinc ion per subunit.</text>
</comment>
<evidence type="ECO:0000256" key="6">
    <source>
        <dbReference type="RuleBase" id="RU003983"/>
    </source>
</evidence>
<comment type="caution">
    <text evidence="8">The sequence shown here is derived from an EMBL/GenBank/DDBJ whole genome shotgun (WGS) entry which is preliminary data.</text>
</comment>
<dbReference type="EC" id="3.4.24.-" evidence="8"/>
<keyword evidence="9" id="KW-1185">Reference proteome</keyword>
<dbReference type="AlphaFoldDB" id="A0AAW9Q289"/>
<evidence type="ECO:0000259" key="7">
    <source>
        <dbReference type="Pfam" id="PF01435"/>
    </source>
</evidence>